<proteinExistence type="predicted"/>
<protein>
    <recommendedName>
        <fullName evidence="3">F-box domain-containing protein</fullName>
    </recommendedName>
</protein>
<gene>
    <name evidence="1" type="ORF">BT63DRAFT_427996</name>
</gene>
<dbReference type="Proteomes" id="UP000799302">
    <property type="component" value="Unassembled WGS sequence"/>
</dbReference>
<dbReference type="EMBL" id="MU004239">
    <property type="protein sequence ID" value="KAF2666217.1"/>
    <property type="molecule type" value="Genomic_DNA"/>
</dbReference>
<evidence type="ECO:0008006" key="3">
    <source>
        <dbReference type="Google" id="ProtNLM"/>
    </source>
</evidence>
<name>A0A6A6U445_9PEZI</name>
<keyword evidence="2" id="KW-1185">Reference proteome</keyword>
<dbReference type="PANTHER" id="PTHR42085:SF2">
    <property type="entry name" value="F-BOX DOMAIN-CONTAINING PROTEIN"/>
    <property type="match status" value="1"/>
</dbReference>
<organism evidence="1 2">
    <name type="scientific">Microthyrium microscopicum</name>
    <dbReference type="NCBI Taxonomy" id="703497"/>
    <lineage>
        <taxon>Eukaryota</taxon>
        <taxon>Fungi</taxon>
        <taxon>Dikarya</taxon>
        <taxon>Ascomycota</taxon>
        <taxon>Pezizomycotina</taxon>
        <taxon>Dothideomycetes</taxon>
        <taxon>Dothideomycetes incertae sedis</taxon>
        <taxon>Microthyriales</taxon>
        <taxon>Microthyriaceae</taxon>
        <taxon>Microthyrium</taxon>
    </lineage>
</organism>
<sequence length="275" mass="31499">MPDMARPVPDSNSTTLPFLSLPAELRLMIYEHLVPDIKGDIRPELYDKRRSNFPLRDDGTKCAPQILRVNRQVYDEIKSMWYGGLTFVIKIACRLLFGETTAIHVYALGKWSLASLHSKWQVPILRAMRSIQFNIELDVTVWKETSQDVLSVLSAFVDYLTGAEYCLQRIRLVFSIRRQATRFFTHVETEARCMERVKDLFEPLRKLQGVKIDSWRFETVGYRSDSGQVWYVAPAAIIQYFAVGQAFYRTMGPLLASINEGNGAENAVLYSGLNS</sequence>
<dbReference type="InterPro" id="IPR038883">
    <property type="entry name" value="AN11006-like"/>
</dbReference>
<evidence type="ECO:0000313" key="2">
    <source>
        <dbReference type="Proteomes" id="UP000799302"/>
    </source>
</evidence>
<accession>A0A6A6U445</accession>
<dbReference type="AlphaFoldDB" id="A0A6A6U445"/>
<evidence type="ECO:0000313" key="1">
    <source>
        <dbReference type="EMBL" id="KAF2666217.1"/>
    </source>
</evidence>
<dbReference type="PANTHER" id="PTHR42085">
    <property type="entry name" value="F-BOX DOMAIN-CONTAINING PROTEIN"/>
    <property type="match status" value="1"/>
</dbReference>
<dbReference type="OrthoDB" id="62952at2759"/>
<reference evidence="1" key="1">
    <citation type="journal article" date="2020" name="Stud. Mycol.">
        <title>101 Dothideomycetes genomes: a test case for predicting lifestyles and emergence of pathogens.</title>
        <authorList>
            <person name="Haridas S."/>
            <person name="Albert R."/>
            <person name="Binder M."/>
            <person name="Bloem J."/>
            <person name="Labutti K."/>
            <person name="Salamov A."/>
            <person name="Andreopoulos B."/>
            <person name="Baker S."/>
            <person name="Barry K."/>
            <person name="Bills G."/>
            <person name="Bluhm B."/>
            <person name="Cannon C."/>
            <person name="Castanera R."/>
            <person name="Culley D."/>
            <person name="Daum C."/>
            <person name="Ezra D."/>
            <person name="Gonzalez J."/>
            <person name="Henrissat B."/>
            <person name="Kuo A."/>
            <person name="Liang C."/>
            <person name="Lipzen A."/>
            <person name="Lutzoni F."/>
            <person name="Magnuson J."/>
            <person name="Mondo S."/>
            <person name="Nolan M."/>
            <person name="Ohm R."/>
            <person name="Pangilinan J."/>
            <person name="Park H.-J."/>
            <person name="Ramirez L."/>
            <person name="Alfaro M."/>
            <person name="Sun H."/>
            <person name="Tritt A."/>
            <person name="Yoshinaga Y."/>
            <person name="Zwiers L.-H."/>
            <person name="Turgeon B."/>
            <person name="Goodwin S."/>
            <person name="Spatafora J."/>
            <person name="Crous P."/>
            <person name="Grigoriev I."/>
        </authorList>
    </citation>
    <scope>NUCLEOTIDE SEQUENCE</scope>
    <source>
        <strain evidence="1">CBS 115976</strain>
    </source>
</reference>